<sequence length="144" mass="15967">MIWHKTYTLEEVNDIFAKNMTGYLEIRAVAISHESLIVSMPVNDRVKQPYGLLHGGASVVLAESVGSIASNLVVDHDAFMGVGMEVNANHLRPVWDGEVRALCRPLHLGAKSHVWDIRIEDQKGNLVCVSRLTVAIVKRRNAND</sequence>
<comment type="caution">
    <text evidence="4">The sequence shown here is derived from an EMBL/GenBank/DDBJ whole genome shotgun (WGS) entry which is preliminary data.</text>
</comment>
<gene>
    <name evidence="4" type="ORF">H9853_08900</name>
</gene>
<feature type="domain" description="Thioesterase" evidence="3">
    <location>
        <begin position="50"/>
        <end position="128"/>
    </location>
</feature>
<comment type="similarity">
    <text evidence="1">Belongs to the thioesterase PaaI family.</text>
</comment>
<protein>
    <submittedName>
        <fullName evidence="4">Hotdog fold thioesterase</fullName>
    </submittedName>
</protein>
<dbReference type="SUPFAM" id="SSF54637">
    <property type="entry name" value="Thioesterase/thiol ester dehydrase-isomerase"/>
    <property type="match status" value="1"/>
</dbReference>
<dbReference type="NCBIfam" id="TIGR00369">
    <property type="entry name" value="unchar_dom_1"/>
    <property type="match status" value="1"/>
</dbReference>
<dbReference type="Gene3D" id="3.10.129.10">
    <property type="entry name" value="Hotdog Thioesterase"/>
    <property type="match status" value="1"/>
</dbReference>
<accession>A0A9D2AYP9</accession>
<evidence type="ECO:0000256" key="1">
    <source>
        <dbReference type="ARBA" id="ARBA00008324"/>
    </source>
</evidence>
<organism evidence="4 5">
    <name type="scientific">Candidatus Sphingobacterium stercoripullorum</name>
    <dbReference type="NCBI Taxonomy" id="2838759"/>
    <lineage>
        <taxon>Bacteria</taxon>
        <taxon>Pseudomonadati</taxon>
        <taxon>Bacteroidota</taxon>
        <taxon>Sphingobacteriia</taxon>
        <taxon>Sphingobacteriales</taxon>
        <taxon>Sphingobacteriaceae</taxon>
        <taxon>Sphingobacterium</taxon>
    </lineage>
</organism>
<dbReference type="AlphaFoldDB" id="A0A9D2AYP9"/>
<reference evidence="4" key="2">
    <citation type="submission" date="2021-04" db="EMBL/GenBank/DDBJ databases">
        <authorList>
            <person name="Gilroy R."/>
        </authorList>
    </citation>
    <scope>NUCLEOTIDE SEQUENCE</scope>
    <source>
        <strain evidence="4">1719</strain>
    </source>
</reference>
<dbReference type="CDD" id="cd03443">
    <property type="entry name" value="PaaI_thioesterase"/>
    <property type="match status" value="1"/>
</dbReference>
<dbReference type="InterPro" id="IPR006683">
    <property type="entry name" value="Thioestr_dom"/>
</dbReference>
<dbReference type="PANTHER" id="PTHR43240">
    <property type="entry name" value="1,4-DIHYDROXY-2-NAPHTHOYL-COA THIOESTERASE 1"/>
    <property type="match status" value="1"/>
</dbReference>
<evidence type="ECO:0000256" key="2">
    <source>
        <dbReference type="ARBA" id="ARBA00022801"/>
    </source>
</evidence>
<evidence type="ECO:0000259" key="3">
    <source>
        <dbReference type="Pfam" id="PF03061"/>
    </source>
</evidence>
<dbReference type="Proteomes" id="UP000824156">
    <property type="component" value="Unassembled WGS sequence"/>
</dbReference>
<dbReference type="Pfam" id="PF03061">
    <property type="entry name" value="4HBT"/>
    <property type="match status" value="1"/>
</dbReference>
<dbReference type="GO" id="GO:0061522">
    <property type="term" value="F:1,4-dihydroxy-2-naphthoyl-CoA thioesterase activity"/>
    <property type="evidence" value="ECO:0007669"/>
    <property type="project" value="TreeGrafter"/>
</dbReference>
<dbReference type="InterPro" id="IPR029069">
    <property type="entry name" value="HotDog_dom_sf"/>
</dbReference>
<name>A0A9D2AYP9_9SPHI</name>
<dbReference type="PANTHER" id="PTHR43240:SF5">
    <property type="entry name" value="1,4-DIHYDROXY-2-NAPHTHOYL-COA THIOESTERASE 1"/>
    <property type="match status" value="1"/>
</dbReference>
<dbReference type="InterPro" id="IPR003736">
    <property type="entry name" value="PAAI_dom"/>
</dbReference>
<dbReference type="EMBL" id="DXEZ01000245">
    <property type="protein sequence ID" value="HIX55132.1"/>
    <property type="molecule type" value="Genomic_DNA"/>
</dbReference>
<proteinExistence type="inferred from homology"/>
<evidence type="ECO:0000313" key="4">
    <source>
        <dbReference type="EMBL" id="HIX55132.1"/>
    </source>
</evidence>
<keyword evidence="2" id="KW-0378">Hydrolase</keyword>
<dbReference type="GO" id="GO:0005829">
    <property type="term" value="C:cytosol"/>
    <property type="evidence" value="ECO:0007669"/>
    <property type="project" value="TreeGrafter"/>
</dbReference>
<evidence type="ECO:0000313" key="5">
    <source>
        <dbReference type="Proteomes" id="UP000824156"/>
    </source>
</evidence>
<reference evidence="4" key="1">
    <citation type="journal article" date="2021" name="PeerJ">
        <title>Extensive microbial diversity within the chicken gut microbiome revealed by metagenomics and culture.</title>
        <authorList>
            <person name="Gilroy R."/>
            <person name="Ravi A."/>
            <person name="Getino M."/>
            <person name="Pursley I."/>
            <person name="Horton D.L."/>
            <person name="Alikhan N.F."/>
            <person name="Baker D."/>
            <person name="Gharbi K."/>
            <person name="Hall N."/>
            <person name="Watson M."/>
            <person name="Adriaenssens E.M."/>
            <person name="Foster-Nyarko E."/>
            <person name="Jarju S."/>
            <person name="Secka A."/>
            <person name="Antonio M."/>
            <person name="Oren A."/>
            <person name="Chaudhuri R.R."/>
            <person name="La Ragione R."/>
            <person name="Hildebrand F."/>
            <person name="Pallen M.J."/>
        </authorList>
    </citation>
    <scope>NUCLEOTIDE SEQUENCE</scope>
    <source>
        <strain evidence="4">1719</strain>
    </source>
</reference>